<dbReference type="InterPro" id="IPR013320">
    <property type="entry name" value="ConA-like_dom_sf"/>
</dbReference>
<gene>
    <name evidence="2" type="ORF">K491DRAFT_694451</name>
</gene>
<dbReference type="Pfam" id="PF00722">
    <property type="entry name" value="Glyco_hydro_16"/>
    <property type="match status" value="1"/>
</dbReference>
<proteinExistence type="predicted"/>
<name>A0A6A6T0X0_9PLEO</name>
<evidence type="ECO:0000259" key="1">
    <source>
        <dbReference type="PROSITE" id="PS51762"/>
    </source>
</evidence>
<accession>A0A6A6T0X0</accession>
<dbReference type="SUPFAM" id="SSF49899">
    <property type="entry name" value="Concanavalin A-like lectins/glucanases"/>
    <property type="match status" value="1"/>
</dbReference>
<keyword evidence="2" id="KW-0378">Hydrolase</keyword>
<dbReference type="OrthoDB" id="192832at2759"/>
<sequence length="272" mass="29926">MPPSHEGFTLLWSSDFQGPPGSLPDAKQWDVVQRGPNWGNKEVQSFVAGDKRVVRVEGQGLVIGPFHTGSDPTTNWLSARLHGRQSFHAEPGHVMRIEARLKVGAAPKEKQAGIWPSFWLLGDSYRNGGDSTWPMCGEIDIFENATGESFSIPAVHFGASSETRQMRGGGQHRVNFDRSTYHTWTLLIDRKSSSDWRNEKLQFLLDETKYFEVSGRDVGDEARWASVAHQGIFPILQVAVGTNWDGGSQPNAQTGVGEEVGLAVGYVGVYSA</sequence>
<keyword evidence="3" id="KW-1185">Reference proteome</keyword>
<dbReference type="GO" id="GO:0004553">
    <property type="term" value="F:hydrolase activity, hydrolyzing O-glycosyl compounds"/>
    <property type="evidence" value="ECO:0007669"/>
    <property type="project" value="InterPro"/>
</dbReference>
<reference evidence="2" key="1">
    <citation type="journal article" date="2020" name="Stud. Mycol.">
        <title>101 Dothideomycetes genomes: a test case for predicting lifestyles and emergence of pathogens.</title>
        <authorList>
            <person name="Haridas S."/>
            <person name="Albert R."/>
            <person name="Binder M."/>
            <person name="Bloem J."/>
            <person name="Labutti K."/>
            <person name="Salamov A."/>
            <person name="Andreopoulos B."/>
            <person name="Baker S."/>
            <person name="Barry K."/>
            <person name="Bills G."/>
            <person name="Bluhm B."/>
            <person name="Cannon C."/>
            <person name="Castanera R."/>
            <person name="Culley D."/>
            <person name="Daum C."/>
            <person name="Ezra D."/>
            <person name="Gonzalez J."/>
            <person name="Henrissat B."/>
            <person name="Kuo A."/>
            <person name="Liang C."/>
            <person name="Lipzen A."/>
            <person name="Lutzoni F."/>
            <person name="Magnuson J."/>
            <person name="Mondo S."/>
            <person name="Nolan M."/>
            <person name="Ohm R."/>
            <person name="Pangilinan J."/>
            <person name="Park H.-J."/>
            <person name="Ramirez L."/>
            <person name="Alfaro M."/>
            <person name="Sun H."/>
            <person name="Tritt A."/>
            <person name="Yoshinaga Y."/>
            <person name="Zwiers L.-H."/>
            <person name="Turgeon B."/>
            <person name="Goodwin S."/>
            <person name="Spatafora J."/>
            <person name="Crous P."/>
            <person name="Grigoriev I."/>
        </authorList>
    </citation>
    <scope>NUCLEOTIDE SEQUENCE</scope>
    <source>
        <strain evidence="2">CBS 122681</strain>
    </source>
</reference>
<dbReference type="GO" id="GO:0005975">
    <property type="term" value="P:carbohydrate metabolic process"/>
    <property type="evidence" value="ECO:0007669"/>
    <property type="project" value="InterPro"/>
</dbReference>
<dbReference type="EMBL" id="MU004376">
    <property type="protein sequence ID" value="KAF2653709.1"/>
    <property type="molecule type" value="Genomic_DNA"/>
</dbReference>
<dbReference type="PANTHER" id="PTHR10963:SF60">
    <property type="entry name" value="GRAM-NEGATIVE BACTERIA-BINDING PROTEIN 1-RELATED"/>
    <property type="match status" value="1"/>
</dbReference>
<feature type="domain" description="GH16" evidence="1">
    <location>
        <begin position="14"/>
        <end position="272"/>
    </location>
</feature>
<dbReference type="AlphaFoldDB" id="A0A6A6T0X0"/>
<evidence type="ECO:0000313" key="3">
    <source>
        <dbReference type="Proteomes" id="UP000799324"/>
    </source>
</evidence>
<organism evidence="2 3">
    <name type="scientific">Lophiostoma macrostomum CBS 122681</name>
    <dbReference type="NCBI Taxonomy" id="1314788"/>
    <lineage>
        <taxon>Eukaryota</taxon>
        <taxon>Fungi</taxon>
        <taxon>Dikarya</taxon>
        <taxon>Ascomycota</taxon>
        <taxon>Pezizomycotina</taxon>
        <taxon>Dothideomycetes</taxon>
        <taxon>Pleosporomycetidae</taxon>
        <taxon>Pleosporales</taxon>
        <taxon>Lophiostomataceae</taxon>
        <taxon>Lophiostoma</taxon>
    </lineage>
</organism>
<dbReference type="PANTHER" id="PTHR10963">
    <property type="entry name" value="GLYCOSYL HYDROLASE-RELATED"/>
    <property type="match status" value="1"/>
</dbReference>
<protein>
    <submittedName>
        <fullName evidence="2">Glycoside hydrolase family 16 protein</fullName>
    </submittedName>
</protein>
<dbReference type="InterPro" id="IPR000757">
    <property type="entry name" value="Beta-glucanase-like"/>
</dbReference>
<dbReference type="Gene3D" id="2.60.120.200">
    <property type="match status" value="1"/>
</dbReference>
<dbReference type="InterPro" id="IPR050546">
    <property type="entry name" value="Glycosyl_Hydrlase_16"/>
</dbReference>
<dbReference type="Proteomes" id="UP000799324">
    <property type="component" value="Unassembled WGS sequence"/>
</dbReference>
<evidence type="ECO:0000313" key="2">
    <source>
        <dbReference type="EMBL" id="KAF2653709.1"/>
    </source>
</evidence>
<dbReference type="PROSITE" id="PS51762">
    <property type="entry name" value="GH16_2"/>
    <property type="match status" value="1"/>
</dbReference>